<dbReference type="Proteomes" id="UP001467674">
    <property type="component" value="Unassembled WGS sequence"/>
</dbReference>
<gene>
    <name evidence="2" type="ORF">ABQG71_20235</name>
</gene>
<protein>
    <submittedName>
        <fullName evidence="2">DUF1433 domain-containing protein</fullName>
    </submittedName>
</protein>
<dbReference type="EMBL" id="JBEOME010000018">
    <property type="protein sequence ID" value="MER3123494.1"/>
    <property type="molecule type" value="Genomic_DNA"/>
</dbReference>
<feature type="transmembrane region" description="Helical" evidence="1">
    <location>
        <begin position="6"/>
        <end position="22"/>
    </location>
</feature>
<dbReference type="RefSeq" id="WP_265153858.1">
    <property type="nucleotide sequence ID" value="NZ_CP128109.1"/>
</dbReference>
<keyword evidence="1" id="KW-1133">Transmembrane helix</keyword>
<evidence type="ECO:0000313" key="3">
    <source>
        <dbReference type="Proteomes" id="UP001467674"/>
    </source>
</evidence>
<evidence type="ECO:0000313" key="2">
    <source>
        <dbReference type="EMBL" id="MER3123494.1"/>
    </source>
</evidence>
<name>A0ABV1SAD9_BACAB</name>
<proteinExistence type="predicted"/>
<sequence>MKKYIIILLPAIIIITLGGIYMKHQYDEKQEKITTAELELFEKAKKRMTNYINANYEGIDKIEFSEKYEIDPMGGINAEGYLNGNKEKGFWGIYDKSNDTITSSYVDAKEKPECEDKVCEY</sequence>
<dbReference type="Pfam" id="PF07252">
    <property type="entry name" value="DUF1433"/>
    <property type="match status" value="1"/>
</dbReference>
<keyword evidence="1" id="KW-0812">Transmembrane</keyword>
<reference evidence="2 3" key="1">
    <citation type="submission" date="2024-06" db="EMBL/GenBank/DDBJ databases">
        <title>Construction of an artificial bacterial consortium using nitrogen cycle bacteria from Cuatro Cienegas Basin and a mangrove forest.</title>
        <authorList>
            <person name="Aguilera-Najera D."/>
            <person name="Marquez-Cianci L."/>
            <person name="Martinez-Perez E."/>
            <person name="Rosas-Barrera M."/>
            <person name="Rodriguez-Cruz U.E."/>
            <person name="Tapia-Lopez R."/>
            <person name="Eguiarte L.E."/>
            <person name="Souza-Saldivar V."/>
        </authorList>
    </citation>
    <scope>NUCLEOTIDE SEQUENCE [LARGE SCALE GENOMIC DNA]</scope>
    <source>
        <strain evidence="2 3">S14-15</strain>
    </source>
</reference>
<keyword evidence="3" id="KW-1185">Reference proteome</keyword>
<accession>A0ABV1SAD9</accession>
<dbReference type="InterPro" id="IPR009881">
    <property type="entry name" value="DUF1433"/>
</dbReference>
<comment type="caution">
    <text evidence="2">The sequence shown here is derived from an EMBL/GenBank/DDBJ whole genome shotgun (WGS) entry which is preliminary data.</text>
</comment>
<evidence type="ECO:0000256" key="1">
    <source>
        <dbReference type="SAM" id="Phobius"/>
    </source>
</evidence>
<dbReference type="Gene3D" id="3.10.450.130">
    <property type="entry name" value="folded 79 residue fragment of lin0334 like domains"/>
    <property type="match status" value="1"/>
</dbReference>
<organism evidence="2 3">
    <name type="scientific">Bacillus altitudinis</name>
    <dbReference type="NCBI Taxonomy" id="293387"/>
    <lineage>
        <taxon>Bacteria</taxon>
        <taxon>Bacillati</taxon>
        <taxon>Bacillota</taxon>
        <taxon>Bacilli</taxon>
        <taxon>Bacillales</taxon>
        <taxon>Bacillaceae</taxon>
        <taxon>Bacillus</taxon>
    </lineage>
</organism>
<keyword evidence="1" id="KW-0472">Membrane</keyword>